<reference evidence="6 7" key="1">
    <citation type="submission" date="2018-08" db="EMBL/GenBank/DDBJ databases">
        <title>Lactobacillus suantsai sp. nov., isolated from traditional fermented suan-tsai in Taiwan.</title>
        <authorList>
            <person name="Huang C.-H."/>
        </authorList>
    </citation>
    <scope>NUCLEOTIDE SEQUENCE [LARGE SCALE GENOMIC DNA]</scope>
    <source>
        <strain evidence="6 7">BCRC 12945</strain>
    </source>
</reference>
<dbReference type="Pfam" id="PF01812">
    <property type="entry name" value="5-FTHF_cyc-lig"/>
    <property type="match status" value="1"/>
</dbReference>
<comment type="cofactor">
    <cofactor evidence="5">
        <name>Mg(2+)</name>
        <dbReference type="ChEBI" id="CHEBI:18420"/>
    </cofactor>
</comment>
<dbReference type="PANTHER" id="PTHR23407:SF1">
    <property type="entry name" value="5-FORMYLTETRAHYDROFOLATE CYCLO-LIGASE"/>
    <property type="match status" value="1"/>
</dbReference>
<feature type="binding site" evidence="4">
    <location>
        <position position="55"/>
    </location>
    <ligand>
        <name>substrate</name>
    </ligand>
</feature>
<dbReference type="EMBL" id="QXIL01000004">
    <property type="protein sequence ID" value="RXI79424.1"/>
    <property type="molecule type" value="Genomic_DNA"/>
</dbReference>
<feature type="binding site" evidence="4">
    <location>
        <begin position="131"/>
        <end position="139"/>
    </location>
    <ligand>
        <name>ATP</name>
        <dbReference type="ChEBI" id="CHEBI:30616"/>
    </ligand>
</feature>
<dbReference type="RefSeq" id="WP_129031666.1">
    <property type="nucleotide sequence ID" value="NZ_CP059603.1"/>
</dbReference>
<dbReference type="InterPro" id="IPR037171">
    <property type="entry name" value="NagB/RpiA_transferase-like"/>
</dbReference>
<comment type="catalytic activity">
    <reaction evidence="5">
        <text>(6S)-5-formyl-5,6,7,8-tetrahydrofolate + ATP = (6R)-5,10-methenyltetrahydrofolate + ADP + phosphate</text>
        <dbReference type="Rhea" id="RHEA:10488"/>
        <dbReference type="ChEBI" id="CHEBI:30616"/>
        <dbReference type="ChEBI" id="CHEBI:43474"/>
        <dbReference type="ChEBI" id="CHEBI:57455"/>
        <dbReference type="ChEBI" id="CHEBI:57457"/>
        <dbReference type="ChEBI" id="CHEBI:456216"/>
        <dbReference type="EC" id="6.3.3.2"/>
    </reaction>
</comment>
<dbReference type="GO" id="GO:0046872">
    <property type="term" value="F:metal ion binding"/>
    <property type="evidence" value="ECO:0007669"/>
    <property type="project" value="UniProtKB-KW"/>
</dbReference>
<proteinExistence type="inferred from homology"/>
<dbReference type="GO" id="GO:0030272">
    <property type="term" value="F:5-formyltetrahydrofolate cyclo-ligase activity"/>
    <property type="evidence" value="ECO:0007669"/>
    <property type="project" value="UniProtKB-EC"/>
</dbReference>
<dbReference type="InterPro" id="IPR002698">
    <property type="entry name" value="FTHF_cligase"/>
</dbReference>
<evidence type="ECO:0000256" key="4">
    <source>
        <dbReference type="PIRSR" id="PIRSR006806-1"/>
    </source>
</evidence>
<dbReference type="EC" id="6.3.3.2" evidence="5"/>
<dbReference type="PANTHER" id="PTHR23407">
    <property type="entry name" value="ATPASE INHIBITOR/5-FORMYLTETRAHYDROFOLATE CYCLO-LIGASE"/>
    <property type="match status" value="1"/>
</dbReference>
<dbReference type="Proteomes" id="UP000290602">
    <property type="component" value="Unassembled WGS sequence"/>
</dbReference>
<keyword evidence="5" id="KW-0460">Magnesium</keyword>
<evidence type="ECO:0000313" key="6">
    <source>
        <dbReference type="EMBL" id="RXI79424.1"/>
    </source>
</evidence>
<dbReference type="OrthoDB" id="9801938at2"/>
<protein>
    <recommendedName>
        <fullName evidence="5">5-formyltetrahydrofolate cyclo-ligase</fullName>
        <ecNumber evidence="5">6.3.3.2</ecNumber>
    </recommendedName>
</protein>
<name>A0A4Q0VKH5_9LACO</name>
<evidence type="ECO:0000256" key="3">
    <source>
        <dbReference type="ARBA" id="ARBA00022840"/>
    </source>
</evidence>
<evidence type="ECO:0000256" key="2">
    <source>
        <dbReference type="ARBA" id="ARBA00022741"/>
    </source>
</evidence>
<sequence length="180" mass="19565">MDDKATVRLQTIQALQQLAPADRQAAAQRLYHALFATPQWQAAQTVATTLSGPLELPTQPIIDRAQAEGKVVAVPQTLPKRQMAFRPLTAKTTLITTKFGLQEPQDGVILAPHALDLIVVPGLRFAPNGERLGFGGGYYDRYLPRTTGYKVALALPAQQVGQPTWPVESFDVLLDAVIKA</sequence>
<comment type="similarity">
    <text evidence="1 5">Belongs to the 5-formyltetrahydrofolate cyclo-ligase family.</text>
</comment>
<keyword evidence="3 4" id="KW-0067">ATP-binding</keyword>
<organism evidence="6 7">
    <name type="scientific">Levilactobacillus suantsaii</name>
    <dbReference type="NCBI Taxonomy" id="2292255"/>
    <lineage>
        <taxon>Bacteria</taxon>
        <taxon>Bacillati</taxon>
        <taxon>Bacillota</taxon>
        <taxon>Bacilli</taxon>
        <taxon>Lactobacillales</taxon>
        <taxon>Lactobacillaceae</taxon>
        <taxon>Levilactobacillus</taxon>
    </lineage>
</organism>
<dbReference type="GO" id="GO:0005524">
    <property type="term" value="F:ATP binding"/>
    <property type="evidence" value="ECO:0007669"/>
    <property type="project" value="UniProtKB-KW"/>
</dbReference>
<accession>A0A4Q0VKH5</accession>
<evidence type="ECO:0000313" key="7">
    <source>
        <dbReference type="Proteomes" id="UP000290602"/>
    </source>
</evidence>
<keyword evidence="7" id="KW-1185">Reference proteome</keyword>
<dbReference type="InterPro" id="IPR024185">
    <property type="entry name" value="FTHF_cligase-like_sf"/>
</dbReference>
<feature type="binding site" evidence="4">
    <location>
        <begin position="4"/>
        <end position="8"/>
    </location>
    <ligand>
        <name>ATP</name>
        <dbReference type="ChEBI" id="CHEBI:30616"/>
    </ligand>
</feature>
<dbReference type="NCBIfam" id="TIGR02727">
    <property type="entry name" value="MTHFS_bact"/>
    <property type="match status" value="1"/>
</dbReference>
<dbReference type="SUPFAM" id="SSF100950">
    <property type="entry name" value="NagB/RpiA/CoA transferase-like"/>
    <property type="match status" value="1"/>
</dbReference>
<evidence type="ECO:0000256" key="1">
    <source>
        <dbReference type="ARBA" id="ARBA00010638"/>
    </source>
</evidence>
<comment type="caution">
    <text evidence="6">The sequence shown here is derived from an EMBL/GenBank/DDBJ whole genome shotgun (WGS) entry which is preliminary data.</text>
</comment>
<dbReference type="GO" id="GO:0009396">
    <property type="term" value="P:folic acid-containing compound biosynthetic process"/>
    <property type="evidence" value="ECO:0007669"/>
    <property type="project" value="TreeGrafter"/>
</dbReference>
<dbReference type="Gene3D" id="3.40.50.10420">
    <property type="entry name" value="NagB/RpiA/CoA transferase-like"/>
    <property type="match status" value="1"/>
</dbReference>
<dbReference type="PIRSF" id="PIRSF006806">
    <property type="entry name" value="FTHF_cligase"/>
    <property type="match status" value="1"/>
</dbReference>
<keyword evidence="6" id="KW-0436">Ligase</keyword>
<dbReference type="AlphaFoldDB" id="A0A4Q0VKH5"/>
<evidence type="ECO:0000256" key="5">
    <source>
        <dbReference type="RuleBase" id="RU361279"/>
    </source>
</evidence>
<feature type="binding site" evidence="4">
    <location>
        <position position="50"/>
    </location>
    <ligand>
        <name>substrate</name>
    </ligand>
</feature>
<dbReference type="GO" id="GO:0035999">
    <property type="term" value="P:tetrahydrofolate interconversion"/>
    <property type="evidence" value="ECO:0007669"/>
    <property type="project" value="TreeGrafter"/>
</dbReference>
<keyword evidence="2 4" id="KW-0547">Nucleotide-binding</keyword>
<keyword evidence="5" id="KW-0479">Metal-binding</keyword>
<gene>
    <name evidence="6" type="ORF">DXH47_03335</name>
</gene>